<feature type="transmembrane region" description="Helical" evidence="6">
    <location>
        <begin position="97"/>
        <end position="122"/>
    </location>
</feature>
<evidence type="ECO:0000313" key="8">
    <source>
        <dbReference type="EMBL" id="VAX16246.1"/>
    </source>
</evidence>
<dbReference type="InterPro" id="IPR051542">
    <property type="entry name" value="Hydrogenase_cytochrome"/>
</dbReference>
<evidence type="ECO:0000256" key="1">
    <source>
        <dbReference type="ARBA" id="ARBA00004651"/>
    </source>
</evidence>
<comment type="subcellular location">
    <subcellularLocation>
        <location evidence="1">Cell membrane</location>
        <topology evidence="1">Multi-pass membrane protein</topology>
    </subcellularLocation>
</comment>
<organism evidence="8">
    <name type="scientific">hydrothermal vent metagenome</name>
    <dbReference type="NCBI Taxonomy" id="652676"/>
    <lineage>
        <taxon>unclassified sequences</taxon>
        <taxon>metagenomes</taxon>
        <taxon>ecological metagenomes</taxon>
    </lineage>
</organism>
<evidence type="ECO:0000256" key="6">
    <source>
        <dbReference type="SAM" id="Phobius"/>
    </source>
</evidence>
<evidence type="ECO:0000256" key="5">
    <source>
        <dbReference type="ARBA" id="ARBA00023136"/>
    </source>
</evidence>
<dbReference type="EMBL" id="UOGC01000022">
    <property type="protein sequence ID" value="VAX16246.1"/>
    <property type="molecule type" value="Genomic_DNA"/>
</dbReference>
<evidence type="ECO:0000256" key="4">
    <source>
        <dbReference type="ARBA" id="ARBA00022989"/>
    </source>
</evidence>
<evidence type="ECO:0000259" key="7">
    <source>
        <dbReference type="Pfam" id="PF01292"/>
    </source>
</evidence>
<dbReference type="AlphaFoldDB" id="A0A3B1BD92"/>
<dbReference type="GO" id="GO:0005886">
    <property type="term" value="C:plasma membrane"/>
    <property type="evidence" value="ECO:0007669"/>
    <property type="project" value="UniProtKB-SubCell"/>
</dbReference>
<dbReference type="PANTHER" id="PTHR30485:SF2">
    <property type="entry name" value="BLL0597 PROTEIN"/>
    <property type="match status" value="1"/>
</dbReference>
<dbReference type="InterPro" id="IPR016174">
    <property type="entry name" value="Di-haem_cyt_TM"/>
</dbReference>
<name>A0A3B1BD92_9ZZZZ</name>
<feature type="domain" description="Cytochrome b561 bacterial/Ni-hydrogenase" evidence="7">
    <location>
        <begin position="9"/>
        <end position="184"/>
    </location>
</feature>
<reference evidence="8" key="1">
    <citation type="submission" date="2018-06" db="EMBL/GenBank/DDBJ databases">
        <authorList>
            <person name="Zhirakovskaya E."/>
        </authorList>
    </citation>
    <scope>NUCLEOTIDE SEQUENCE</scope>
</reference>
<keyword evidence="2" id="KW-1003">Cell membrane</keyword>
<dbReference type="GO" id="GO:0009055">
    <property type="term" value="F:electron transfer activity"/>
    <property type="evidence" value="ECO:0007669"/>
    <property type="project" value="InterPro"/>
</dbReference>
<sequence length="220" mass="24551">MKSNEKVKVWDPFVRVFHWALLLAFTVAFVTEFSELKLHVVAGYTVALLVSLRIIWGVIGEKNAKFSDFVYPPATVVAHMKEMARLRHKRYLGHNPAAGTMALLLIVCLAATTLTGVLTYGAKEISGPFSTMLLNSGWRYGNELEGIHNFLAWSTVLLAMMHVTGALTESFLHKENLVLAMFTGVKRKELAVEHAWEGPKTPLEPVLLLKSVTQANQFKE</sequence>
<accession>A0A3B1BD92</accession>
<feature type="transmembrane region" description="Helical" evidence="6">
    <location>
        <begin position="36"/>
        <end position="56"/>
    </location>
</feature>
<keyword evidence="4 6" id="KW-1133">Transmembrane helix</keyword>
<dbReference type="SUPFAM" id="SSF81342">
    <property type="entry name" value="Transmembrane di-heme cytochromes"/>
    <property type="match status" value="1"/>
</dbReference>
<gene>
    <name evidence="8" type="ORF">MNBD_NITROSPINAE01-842</name>
</gene>
<feature type="transmembrane region" description="Helical" evidence="6">
    <location>
        <begin position="150"/>
        <end position="172"/>
    </location>
</feature>
<dbReference type="Gene3D" id="1.20.950.20">
    <property type="entry name" value="Transmembrane di-heme cytochromes, Chain C"/>
    <property type="match status" value="1"/>
</dbReference>
<dbReference type="GO" id="GO:0020037">
    <property type="term" value="F:heme binding"/>
    <property type="evidence" value="ECO:0007669"/>
    <property type="project" value="TreeGrafter"/>
</dbReference>
<evidence type="ECO:0000256" key="3">
    <source>
        <dbReference type="ARBA" id="ARBA00022692"/>
    </source>
</evidence>
<feature type="transmembrane region" description="Helical" evidence="6">
    <location>
        <begin position="12"/>
        <end position="30"/>
    </location>
</feature>
<dbReference type="PANTHER" id="PTHR30485">
    <property type="entry name" value="NI/FE-HYDROGENASE 1 B-TYPE CYTOCHROME SUBUNIT"/>
    <property type="match status" value="1"/>
</dbReference>
<dbReference type="Pfam" id="PF01292">
    <property type="entry name" value="Ni_hydr_CYTB"/>
    <property type="match status" value="1"/>
</dbReference>
<protein>
    <submittedName>
        <fullName evidence="8">Ni,Fe-hydrogenase I cytochrome b subunit</fullName>
    </submittedName>
</protein>
<dbReference type="InterPro" id="IPR011577">
    <property type="entry name" value="Cyt_b561_bac/Ni-Hgenase"/>
</dbReference>
<keyword evidence="3 6" id="KW-0812">Transmembrane</keyword>
<dbReference type="GO" id="GO:0022904">
    <property type="term" value="P:respiratory electron transport chain"/>
    <property type="evidence" value="ECO:0007669"/>
    <property type="project" value="InterPro"/>
</dbReference>
<keyword evidence="5 6" id="KW-0472">Membrane</keyword>
<evidence type="ECO:0000256" key="2">
    <source>
        <dbReference type="ARBA" id="ARBA00022475"/>
    </source>
</evidence>
<proteinExistence type="predicted"/>